<evidence type="ECO:0000313" key="1">
    <source>
        <dbReference type="EMBL" id="WAH36673.1"/>
    </source>
</evidence>
<sequence>MTTKVALHLSFMTDQNKKVNLSIPSPKQPIDPAAVDNALQTIVNKNVFVFPQGRIVSALPAQQIQTDTTTIS</sequence>
<keyword evidence="2" id="KW-1185">Reference proteome</keyword>
<dbReference type="Proteomes" id="UP001164803">
    <property type="component" value="Chromosome"/>
</dbReference>
<gene>
    <name evidence="1" type="ORF">NZD86_21265</name>
</gene>
<organism evidence="1 2">
    <name type="scientific">Alicyclobacillus dauci</name>
    <dbReference type="NCBI Taxonomy" id="1475485"/>
    <lineage>
        <taxon>Bacteria</taxon>
        <taxon>Bacillati</taxon>
        <taxon>Bacillota</taxon>
        <taxon>Bacilli</taxon>
        <taxon>Bacillales</taxon>
        <taxon>Alicyclobacillaceae</taxon>
        <taxon>Alicyclobacillus</taxon>
    </lineage>
</organism>
<name>A0ABY6Z244_9BACL</name>
<proteinExistence type="predicted"/>
<dbReference type="Pfam" id="PF11148">
    <property type="entry name" value="DUF2922"/>
    <property type="match status" value="1"/>
</dbReference>
<dbReference type="InterPro" id="IPR021321">
    <property type="entry name" value="DUF2922"/>
</dbReference>
<accession>A0ABY6Z244</accession>
<evidence type="ECO:0000313" key="2">
    <source>
        <dbReference type="Proteomes" id="UP001164803"/>
    </source>
</evidence>
<protein>
    <submittedName>
        <fullName evidence="1">DUF2922 domain-containing protein</fullName>
    </submittedName>
</protein>
<dbReference type="RefSeq" id="WP_268044040.1">
    <property type="nucleotide sequence ID" value="NZ_CP104064.1"/>
</dbReference>
<dbReference type="EMBL" id="CP104064">
    <property type="protein sequence ID" value="WAH36673.1"/>
    <property type="molecule type" value="Genomic_DNA"/>
</dbReference>
<reference evidence="1" key="1">
    <citation type="submission" date="2022-08" db="EMBL/GenBank/DDBJ databases">
        <title>Alicyclobacillus dauci DSM2870, complete genome.</title>
        <authorList>
            <person name="Wang Q."/>
            <person name="Cai R."/>
            <person name="Wang Z."/>
        </authorList>
    </citation>
    <scope>NUCLEOTIDE SEQUENCE</scope>
    <source>
        <strain evidence="1">DSM 28700</strain>
    </source>
</reference>